<organism evidence="1 2">
    <name type="scientific">Serinibacter arcticus</name>
    <dbReference type="NCBI Taxonomy" id="1655435"/>
    <lineage>
        <taxon>Bacteria</taxon>
        <taxon>Bacillati</taxon>
        <taxon>Actinomycetota</taxon>
        <taxon>Actinomycetes</taxon>
        <taxon>Micrococcales</taxon>
        <taxon>Beutenbergiaceae</taxon>
        <taxon>Serinibacter</taxon>
    </lineage>
</organism>
<proteinExistence type="predicted"/>
<keyword evidence="2" id="KW-1185">Reference proteome</keyword>
<dbReference type="Proteomes" id="UP000297318">
    <property type="component" value="Unassembled WGS sequence"/>
</dbReference>
<name>A0A4Z1E1I0_9MICO</name>
<sequence length="742" mass="81040">MGSGCAGVAPCPCSTAASRRGRGRALSSSTSLMRLSQSTVVPRAADTTADELTLRNPTNGGRMIFISVASQRDNLGDSLLRRPLIAAGQACGTCHVYVGEGAEDWTNLGLRSVDRLYTDRRKWMFALARSAVLRRTTLLLNAGELLPDRRFLVSRALLLPVILASRARGGRLIHAGFGLRDPNAKVPAIARLIASLSDVATWRDEASRSAAGIGTVAPDWAFGEGASPEHVSERHHEQSDRRVLALSLRGDRPPPPAAWLDEVRRVVSEDLDATVVVVVQVRRDGDRNAWLAKELGAELIDWPEEADHAEQERRVRSVYSRATWIGSNRLHAVIMAVTEGAVPLDLVPDQSQKVPRALAVVDLALLPAQGARERVKADQTDVRGALASGRKRLTGLATAISRVSGGKRRRRYRVLHTVSAPDRTTRYARHMAATEDYEVRPVFLSWRNALTRPVDAVHVHWPEHLVPAGSSVRARHDRALAAALIRRIQREKIPVIRTVHNLTPHQETGDRTGAHLREALTALTRAEIHLVPNDPQVSAGSVHLVPHGSYREPYADVVGGSPLPARVLHFGRIEGYKGVPELLAAAAESEVGELRIVGSPSDRDVSREVIRAAEADGRVTYQFGFVPDVDLAREIGEASLCVFPYRELHSSGAILVALSLSRPILVPRTTTTEALQGEVGSQWVRIYESLDGAELDAALRWSHEALSTGSRPDLSDRSWQLIRERHKHVTLSVVGSPANPRS</sequence>
<evidence type="ECO:0000313" key="1">
    <source>
        <dbReference type="EMBL" id="TGO05805.1"/>
    </source>
</evidence>
<evidence type="ECO:0000313" key="2">
    <source>
        <dbReference type="Proteomes" id="UP000297318"/>
    </source>
</evidence>
<dbReference type="AlphaFoldDB" id="A0A4Z1E1I0"/>
<accession>A0A4Z1E1I0</accession>
<reference evidence="1 2" key="1">
    <citation type="submission" date="2018-11" db="EMBL/GenBank/DDBJ databases">
        <title>Complete genome sequencing of the Actinobacteria Serinibacter sp. K3-2.</title>
        <authorList>
            <person name="Rakitin A.L."/>
            <person name="Beletsky A.V."/>
            <person name="Mardanov A.V."/>
            <person name="Ravin N.V."/>
            <person name="Gromova A.S."/>
            <person name="Filippova S.N."/>
            <person name="Gal'Chenko V.F."/>
        </authorList>
    </citation>
    <scope>NUCLEOTIDE SEQUENCE [LARGE SCALE GENOMIC DNA]</scope>
    <source>
        <strain evidence="1 2">K3-2</strain>
    </source>
</reference>
<gene>
    <name evidence="1" type="ORF">SERN_1809</name>
</gene>
<dbReference type="SUPFAM" id="SSF53756">
    <property type="entry name" value="UDP-Glycosyltransferase/glycogen phosphorylase"/>
    <property type="match status" value="1"/>
</dbReference>
<dbReference type="EMBL" id="RHPJ01000002">
    <property type="protein sequence ID" value="TGO05805.1"/>
    <property type="molecule type" value="Genomic_DNA"/>
</dbReference>
<comment type="caution">
    <text evidence="1">The sequence shown here is derived from an EMBL/GenBank/DDBJ whole genome shotgun (WGS) entry which is preliminary data.</text>
</comment>
<dbReference type="Gene3D" id="3.40.50.2000">
    <property type="entry name" value="Glycogen Phosphorylase B"/>
    <property type="match status" value="1"/>
</dbReference>
<protein>
    <submittedName>
        <fullName evidence="1">GumI protein</fullName>
    </submittedName>
</protein>